<dbReference type="PROSITE" id="PS50075">
    <property type="entry name" value="CARRIER"/>
    <property type="match status" value="1"/>
</dbReference>
<accession>A0A815RFF8</accession>
<dbReference type="InterPro" id="IPR020845">
    <property type="entry name" value="AMP-binding_CS"/>
</dbReference>
<dbReference type="Gene3D" id="3.30.559.30">
    <property type="entry name" value="Nonribosomal peptide synthetase, condensation domain"/>
    <property type="match status" value="1"/>
</dbReference>
<dbReference type="CDD" id="cd05930">
    <property type="entry name" value="A_NRPS"/>
    <property type="match status" value="1"/>
</dbReference>
<dbReference type="GO" id="GO:0005737">
    <property type="term" value="C:cytoplasm"/>
    <property type="evidence" value="ECO:0007669"/>
    <property type="project" value="TreeGrafter"/>
</dbReference>
<dbReference type="GO" id="GO:0044550">
    <property type="term" value="P:secondary metabolite biosynthetic process"/>
    <property type="evidence" value="ECO:0007669"/>
    <property type="project" value="TreeGrafter"/>
</dbReference>
<name>A0A815RFF8_9BILA</name>
<dbReference type="InterPro" id="IPR045851">
    <property type="entry name" value="AMP-bd_C_sf"/>
</dbReference>
<evidence type="ECO:0000313" key="4">
    <source>
        <dbReference type="EMBL" id="CAF1475178.1"/>
    </source>
</evidence>
<dbReference type="Pfam" id="PF00501">
    <property type="entry name" value="AMP-binding"/>
    <property type="match status" value="1"/>
</dbReference>
<dbReference type="InterPro" id="IPR042099">
    <property type="entry name" value="ANL_N_sf"/>
</dbReference>
<proteinExistence type="predicted"/>
<dbReference type="SUPFAM" id="SSF56801">
    <property type="entry name" value="Acetyl-CoA synthetase-like"/>
    <property type="match status" value="1"/>
</dbReference>
<dbReference type="InterPro" id="IPR023213">
    <property type="entry name" value="CAT-like_dom_sf"/>
</dbReference>
<dbReference type="PROSITE" id="PS00455">
    <property type="entry name" value="AMP_BINDING"/>
    <property type="match status" value="1"/>
</dbReference>
<dbReference type="Pfam" id="PF00668">
    <property type="entry name" value="Condensation"/>
    <property type="match status" value="1"/>
</dbReference>
<feature type="domain" description="Carrier" evidence="3">
    <location>
        <begin position="438"/>
        <end position="516"/>
    </location>
</feature>
<dbReference type="GO" id="GO:0031177">
    <property type="term" value="F:phosphopantetheine binding"/>
    <property type="evidence" value="ECO:0007669"/>
    <property type="project" value="TreeGrafter"/>
</dbReference>
<dbReference type="PANTHER" id="PTHR45527:SF1">
    <property type="entry name" value="FATTY ACID SYNTHASE"/>
    <property type="match status" value="1"/>
</dbReference>
<organism evidence="4 5">
    <name type="scientific">Adineta steineri</name>
    <dbReference type="NCBI Taxonomy" id="433720"/>
    <lineage>
        <taxon>Eukaryota</taxon>
        <taxon>Metazoa</taxon>
        <taxon>Spiralia</taxon>
        <taxon>Gnathifera</taxon>
        <taxon>Rotifera</taxon>
        <taxon>Eurotatoria</taxon>
        <taxon>Bdelloidea</taxon>
        <taxon>Adinetida</taxon>
        <taxon>Adinetidae</taxon>
        <taxon>Adineta</taxon>
    </lineage>
</organism>
<evidence type="ECO:0000313" key="5">
    <source>
        <dbReference type="Proteomes" id="UP000663891"/>
    </source>
</evidence>
<evidence type="ECO:0000256" key="1">
    <source>
        <dbReference type="ARBA" id="ARBA00022450"/>
    </source>
</evidence>
<reference evidence="4" key="1">
    <citation type="submission" date="2021-02" db="EMBL/GenBank/DDBJ databases">
        <authorList>
            <person name="Nowell W R."/>
        </authorList>
    </citation>
    <scope>NUCLEOTIDE SEQUENCE</scope>
</reference>
<dbReference type="PANTHER" id="PTHR45527">
    <property type="entry name" value="NONRIBOSOMAL PEPTIDE SYNTHETASE"/>
    <property type="match status" value="1"/>
</dbReference>
<comment type="caution">
    <text evidence="4">The sequence shown here is derived from an EMBL/GenBank/DDBJ whole genome shotgun (WGS) entry which is preliminary data.</text>
</comment>
<dbReference type="Gene3D" id="3.40.50.12780">
    <property type="entry name" value="N-terminal domain of ligase-like"/>
    <property type="match status" value="1"/>
</dbReference>
<keyword evidence="1" id="KW-0596">Phosphopantetheine</keyword>
<dbReference type="InterPro" id="IPR000873">
    <property type="entry name" value="AMP-dep_synth/lig_dom"/>
</dbReference>
<dbReference type="GO" id="GO:0043041">
    <property type="term" value="P:amino acid activation for nonribosomal peptide biosynthetic process"/>
    <property type="evidence" value="ECO:0007669"/>
    <property type="project" value="TreeGrafter"/>
</dbReference>
<dbReference type="Gene3D" id="3.30.559.10">
    <property type="entry name" value="Chloramphenicol acetyltransferase-like domain"/>
    <property type="match status" value="1"/>
</dbReference>
<dbReference type="EMBL" id="CAJNON010001612">
    <property type="protein sequence ID" value="CAF1475178.1"/>
    <property type="molecule type" value="Genomic_DNA"/>
</dbReference>
<dbReference type="InterPro" id="IPR009081">
    <property type="entry name" value="PP-bd_ACP"/>
</dbReference>
<dbReference type="GO" id="GO:0003824">
    <property type="term" value="F:catalytic activity"/>
    <property type="evidence" value="ECO:0007669"/>
    <property type="project" value="InterPro"/>
</dbReference>
<feature type="non-terminal residue" evidence="4">
    <location>
        <position position="1"/>
    </location>
</feature>
<keyword evidence="2" id="KW-0597">Phosphoprotein</keyword>
<sequence>YCPLSPRDPQHRLNALVQQTQSHLVLVHYLTKSNFTHDLSLIDVDFVLTGENNIENDMDVGVLSNIVIRPDSVAYIIFTSGSTGVPKATQVRHRNFIASICSLVAIDTFNKYDTMIQMTRCSFDIHVQEILGTLMNGATLVMLHARGTLDFEYLADILNNKQITYMHTVPSLLTSFFTFITQWKNWNTIKCLRSLCSSGEPFSVKLLDLLRAMQMAKCRILNLYGPAETTIDCTYQIIDLQAASLDIPIGVSLPNYYSMVVDEFLQCVTIGQEGELFVGGVGVFAGYLGRDDLTQKALIEINDDLFYRTGDLVRIDNNGLLHYQGRKDYQIKLHGQRIELGEIERCLLNMTLISSCIVMKWNDDHLVAYIQSSNIDQSQIHEHCQTHLPPHMIPSKFIILDRFPLNSNGKVDRKRLPLPDFSHQSTEHLLTHDLQLSALTNDTEIIIHDIWCHLFQQTQISHQTNIFTIGGHSLLLMQLHQIYKTRFHLESNNLSIIDLFQHPTIIQHAQLIHQALHQTIEVDDRWCSLHLSQARASFAQERIFLDEHIRFSSTDDNSSSSSNNNMYVIPLIYRISSSTDSISIIRLRHAFEHVLAKHHILRTALYLDVNGMIMQHCLNLSHIINHTNIINHFSIVNLDHDHENMNRKVKEILNDPNLFDLSKGHVIRCHILCQHASNNHHHHDILTNDDLILITIHHSVFDGASTSTFLRDLSLAYQSDESLSVDDDDDDTLQYIDYSVHEYSMDMRSSQQFWYSQLEEYNLKQSLRLPFDRHRSSTNQRSGLASVIHISFDNNISASFLNYASSHQLTPFQLGLATFYTFLFKLTHNQNDLCIACINANRYRAELQNMIGMFVSTLPYRLQLDSDWSFDELVEHVQKKCLSILEHSHYPLQRILTDFHLNQSNASFLETVFDFIMVSEVENKMLLEELLVSDVSSEQSLITAKKFGGSENRAI</sequence>
<protein>
    <recommendedName>
        <fullName evidence="3">Carrier domain-containing protein</fullName>
    </recommendedName>
</protein>
<evidence type="ECO:0000259" key="3">
    <source>
        <dbReference type="PROSITE" id="PS50075"/>
    </source>
</evidence>
<dbReference type="SUPFAM" id="SSF47336">
    <property type="entry name" value="ACP-like"/>
    <property type="match status" value="1"/>
</dbReference>
<dbReference type="SUPFAM" id="SSF52777">
    <property type="entry name" value="CoA-dependent acyltransferases"/>
    <property type="match status" value="2"/>
</dbReference>
<dbReference type="Proteomes" id="UP000663891">
    <property type="component" value="Unassembled WGS sequence"/>
</dbReference>
<dbReference type="AlphaFoldDB" id="A0A815RFF8"/>
<dbReference type="Gene3D" id="3.30.300.30">
    <property type="match status" value="1"/>
</dbReference>
<dbReference type="OrthoDB" id="10253869at2759"/>
<dbReference type="Gene3D" id="1.10.1200.10">
    <property type="entry name" value="ACP-like"/>
    <property type="match status" value="1"/>
</dbReference>
<gene>
    <name evidence="4" type="ORF">VCS650_LOCUS40847</name>
</gene>
<evidence type="ECO:0000256" key="2">
    <source>
        <dbReference type="ARBA" id="ARBA00022553"/>
    </source>
</evidence>
<dbReference type="InterPro" id="IPR001242">
    <property type="entry name" value="Condensation_dom"/>
</dbReference>
<dbReference type="InterPro" id="IPR036736">
    <property type="entry name" value="ACP-like_sf"/>
</dbReference>